<dbReference type="GO" id="GO:0046983">
    <property type="term" value="F:protein dimerization activity"/>
    <property type="evidence" value="ECO:0007669"/>
    <property type="project" value="InterPro"/>
</dbReference>
<dbReference type="InterPro" id="IPR005467">
    <property type="entry name" value="His_kinase_dom"/>
</dbReference>
<dbReference type="Gene3D" id="1.20.5.1930">
    <property type="match status" value="1"/>
</dbReference>
<dbReference type="GO" id="GO:0000155">
    <property type="term" value="F:phosphorelay sensor kinase activity"/>
    <property type="evidence" value="ECO:0007669"/>
    <property type="project" value="InterPro"/>
</dbReference>
<keyword evidence="6" id="KW-0812">Transmembrane</keyword>
<evidence type="ECO:0000259" key="7">
    <source>
        <dbReference type="PROSITE" id="PS50109"/>
    </source>
</evidence>
<evidence type="ECO:0000256" key="5">
    <source>
        <dbReference type="ARBA" id="ARBA00023012"/>
    </source>
</evidence>
<evidence type="ECO:0000256" key="2">
    <source>
        <dbReference type="ARBA" id="ARBA00012438"/>
    </source>
</evidence>
<evidence type="ECO:0000256" key="6">
    <source>
        <dbReference type="SAM" id="Phobius"/>
    </source>
</evidence>
<dbReference type="SUPFAM" id="SSF55874">
    <property type="entry name" value="ATPase domain of HSP90 chaperone/DNA topoisomerase II/histidine kinase"/>
    <property type="match status" value="1"/>
</dbReference>
<keyword evidence="3" id="KW-0808">Transferase</keyword>
<dbReference type="RefSeq" id="WP_025773618.1">
    <property type="nucleotide sequence ID" value="NZ_DF238840.1"/>
</dbReference>
<feature type="transmembrane region" description="Helical" evidence="6">
    <location>
        <begin position="12"/>
        <end position="37"/>
    </location>
</feature>
<dbReference type="InterPro" id="IPR003594">
    <property type="entry name" value="HATPase_dom"/>
</dbReference>
<dbReference type="EC" id="2.7.13.3" evidence="2"/>
<feature type="transmembrane region" description="Helical" evidence="6">
    <location>
        <begin position="49"/>
        <end position="69"/>
    </location>
</feature>
<dbReference type="SMART" id="SM00387">
    <property type="entry name" value="HATPase_c"/>
    <property type="match status" value="1"/>
</dbReference>
<feature type="transmembrane region" description="Helical" evidence="6">
    <location>
        <begin position="186"/>
        <end position="204"/>
    </location>
</feature>
<accession>A0A0S6UCW9</accession>
<protein>
    <recommendedName>
        <fullName evidence="2">histidine kinase</fullName>
        <ecNumber evidence="2">2.7.13.3</ecNumber>
    </recommendedName>
</protein>
<evidence type="ECO:0000313" key="8">
    <source>
        <dbReference type="EMBL" id="GAF25784.1"/>
    </source>
</evidence>
<dbReference type="PANTHER" id="PTHR24421">
    <property type="entry name" value="NITRATE/NITRITE SENSOR PROTEIN NARX-RELATED"/>
    <property type="match status" value="1"/>
</dbReference>
<dbReference type="EMBL" id="DF238840">
    <property type="protein sequence ID" value="GAF25784.1"/>
    <property type="molecule type" value="Genomic_DNA"/>
</dbReference>
<gene>
    <name evidence="8" type="ORF">MTY_1121</name>
</gene>
<dbReference type="PROSITE" id="PS50109">
    <property type="entry name" value="HIS_KIN"/>
    <property type="match status" value="1"/>
</dbReference>
<comment type="catalytic activity">
    <reaction evidence="1">
        <text>ATP + protein L-histidine = ADP + protein N-phospho-L-histidine.</text>
        <dbReference type="EC" id="2.7.13.3"/>
    </reaction>
</comment>
<dbReference type="AlphaFoldDB" id="A0A0S6UCW9"/>
<dbReference type="InterPro" id="IPR050482">
    <property type="entry name" value="Sensor_HK_TwoCompSys"/>
</dbReference>
<reference evidence="8" key="1">
    <citation type="journal article" date="2014" name="Gene">
        <title>Genome-guided analysis of transformation efficiency and carbon dioxide assimilation by Moorella thermoacetica Y72.</title>
        <authorList>
            <person name="Tsukahara K."/>
            <person name="Kita A."/>
            <person name="Nakashimada Y."/>
            <person name="Hoshino T."/>
            <person name="Murakami K."/>
        </authorList>
    </citation>
    <scope>NUCLEOTIDE SEQUENCE [LARGE SCALE GENOMIC DNA]</scope>
    <source>
        <strain evidence="8">Y72</strain>
    </source>
</reference>
<proteinExistence type="predicted"/>
<sequence>MDPALHALTDQYWYWSLFFFIYGLSFFLMGFGILIRSRWGSNLSLGRRLPSLAVFGLLHGATEWGYIFIPARVVAEGWQTLRGALLTGGHALLLALSYTFLLAFGLNLMVDTRNWPGWVRTLPAVFLGGWGLIFFLTFPGGGAATGPWLVSGDVTARYLLAVPGSILSALAILAQVEELARLRRRSLRFCLIGSAMALFLYTFAGGLMVPPASFFPANVLNTGLLMSLGLPAPVLRILSSVLVAYFIFRLLEVYDAEEQRYRETVREREMIWREREKIRRDLHDGVIQSIYGLALGLEHSRNLLADNPAAAADRLKVLTGQAEGIINDLRGYLAGLHLGRELPADPVAIIKEQVTNLARGTELEINWQIKGAAQGGLDSEQRDHLYHMVAEICSNIRRHARASRVRVQVDLGGEGFKVTIKDNGTGLVGTVPDHGQGLINLRQRAALAGGWLEIASSPGRGTTVTFWLPYSIGGGREGDGNSRYAGR</sequence>
<name>A0A0S6UCW9_NEOTH</name>
<feature type="domain" description="Histidine kinase" evidence="7">
    <location>
        <begin position="381"/>
        <end position="472"/>
    </location>
</feature>
<dbReference type="PANTHER" id="PTHR24421:SF61">
    <property type="entry name" value="OXYGEN SENSOR HISTIDINE KINASE NREB"/>
    <property type="match status" value="1"/>
</dbReference>
<evidence type="ECO:0000256" key="4">
    <source>
        <dbReference type="ARBA" id="ARBA00022777"/>
    </source>
</evidence>
<feature type="transmembrane region" description="Helical" evidence="6">
    <location>
        <begin position="224"/>
        <end position="248"/>
    </location>
</feature>
<dbReference type="Gene3D" id="3.30.565.10">
    <property type="entry name" value="Histidine kinase-like ATPase, C-terminal domain"/>
    <property type="match status" value="1"/>
</dbReference>
<evidence type="ECO:0000256" key="3">
    <source>
        <dbReference type="ARBA" id="ARBA00022679"/>
    </source>
</evidence>
<dbReference type="Proteomes" id="UP000063718">
    <property type="component" value="Unassembled WGS sequence"/>
</dbReference>
<keyword evidence="5" id="KW-0902">Two-component regulatory system</keyword>
<dbReference type="Pfam" id="PF02518">
    <property type="entry name" value="HATPase_c"/>
    <property type="match status" value="1"/>
</dbReference>
<evidence type="ECO:0000256" key="1">
    <source>
        <dbReference type="ARBA" id="ARBA00000085"/>
    </source>
</evidence>
<dbReference type="Pfam" id="PF07730">
    <property type="entry name" value="HisKA_3"/>
    <property type="match status" value="1"/>
</dbReference>
<organism evidence="8">
    <name type="scientific">Moorella thermoacetica Y72</name>
    <dbReference type="NCBI Taxonomy" id="1325331"/>
    <lineage>
        <taxon>Bacteria</taxon>
        <taxon>Bacillati</taxon>
        <taxon>Bacillota</taxon>
        <taxon>Clostridia</taxon>
        <taxon>Neomoorellales</taxon>
        <taxon>Neomoorellaceae</taxon>
        <taxon>Neomoorella</taxon>
    </lineage>
</organism>
<dbReference type="CDD" id="cd16917">
    <property type="entry name" value="HATPase_UhpB-NarQ-NarX-like"/>
    <property type="match status" value="1"/>
</dbReference>
<dbReference type="InterPro" id="IPR011712">
    <property type="entry name" value="Sig_transdc_His_kin_sub3_dim/P"/>
</dbReference>
<dbReference type="InterPro" id="IPR036890">
    <property type="entry name" value="HATPase_C_sf"/>
</dbReference>
<keyword evidence="6" id="KW-0472">Membrane</keyword>
<feature type="transmembrane region" description="Helical" evidence="6">
    <location>
        <begin position="122"/>
        <end position="144"/>
    </location>
</feature>
<feature type="transmembrane region" description="Helical" evidence="6">
    <location>
        <begin position="89"/>
        <end position="110"/>
    </location>
</feature>
<keyword evidence="6" id="KW-1133">Transmembrane helix</keyword>
<dbReference type="GO" id="GO:0016020">
    <property type="term" value="C:membrane"/>
    <property type="evidence" value="ECO:0007669"/>
    <property type="project" value="InterPro"/>
</dbReference>
<feature type="transmembrane region" description="Helical" evidence="6">
    <location>
        <begin position="156"/>
        <end position="174"/>
    </location>
</feature>
<keyword evidence="4 8" id="KW-0418">Kinase</keyword>